<keyword evidence="2" id="KW-0378">Hydrolase</keyword>
<dbReference type="EMBL" id="CP002786">
    <property type="protein sequence ID" value="AEF40258.1"/>
    <property type="molecule type" value="Genomic_DNA"/>
</dbReference>
<dbReference type="eggNOG" id="COG0494">
    <property type="taxonomic scope" value="Bacteria"/>
</dbReference>
<protein>
    <submittedName>
        <fullName evidence="6">Exopolyphosphatase</fullName>
    </submittedName>
</protein>
<dbReference type="KEGG" id="asd:AS9A_1809"/>
<organism evidence="6 7">
    <name type="scientific">Hoyosella subflava (strain DSM 45089 / JCM 17490 / NBRC 109087 / DQS3-9A1)</name>
    <name type="common">Amycolicicoccus subflavus</name>
    <dbReference type="NCBI Taxonomy" id="443218"/>
    <lineage>
        <taxon>Bacteria</taxon>
        <taxon>Bacillati</taxon>
        <taxon>Actinomycetota</taxon>
        <taxon>Actinomycetes</taxon>
        <taxon>Mycobacteriales</taxon>
        <taxon>Hoyosellaceae</taxon>
        <taxon>Hoyosella</taxon>
    </lineage>
</organism>
<dbReference type="PANTHER" id="PTHR43046">
    <property type="entry name" value="GDP-MANNOSE MANNOSYL HYDROLASE"/>
    <property type="match status" value="1"/>
</dbReference>
<feature type="transmembrane region" description="Helical" evidence="4">
    <location>
        <begin position="6"/>
        <end position="25"/>
    </location>
</feature>
<dbReference type="InterPro" id="IPR020084">
    <property type="entry name" value="NUDIX_hydrolase_CS"/>
</dbReference>
<dbReference type="PROSITE" id="PS51462">
    <property type="entry name" value="NUDIX"/>
    <property type="match status" value="1"/>
</dbReference>
<proteinExistence type="predicted"/>
<comment type="cofactor">
    <cofactor evidence="1">
        <name>Mg(2+)</name>
        <dbReference type="ChEBI" id="CHEBI:18420"/>
    </cofactor>
</comment>
<evidence type="ECO:0000313" key="6">
    <source>
        <dbReference type="EMBL" id="AEF40258.1"/>
    </source>
</evidence>
<gene>
    <name evidence="6" type="ordered locus">AS9A_1809</name>
</gene>
<dbReference type="Gene3D" id="3.90.79.10">
    <property type="entry name" value="Nucleoside Triphosphate Pyrophosphohydrolase"/>
    <property type="match status" value="1"/>
</dbReference>
<dbReference type="Proteomes" id="UP000009235">
    <property type="component" value="Chromosome"/>
</dbReference>
<name>F6ELK8_HOYSD</name>
<dbReference type="Pfam" id="PF00293">
    <property type="entry name" value="NUDIX"/>
    <property type="match status" value="1"/>
</dbReference>
<dbReference type="InterPro" id="IPR023353">
    <property type="entry name" value="LemA-like_dom_sf"/>
</dbReference>
<dbReference type="Gene3D" id="1.20.1440.20">
    <property type="entry name" value="LemA-like domain"/>
    <property type="match status" value="1"/>
</dbReference>
<evidence type="ECO:0000256" key="2">
    <source>
        <dbReference type="ARBA" id="ARBA00022801"/>
    </source>
</evidence>
<dbReference type="InterPro" id="IPR015797">
    <property type="entry name" value="NUDIX_hydrolase-like_dom_sf"/>
</dbReference>
<evidence type="ECO:0000256" key="1">
    <source>
        <dbReference type="ARBA" id="ARBA00001946"/>
    </source>
</evidence>
<keyword evidence="4" id="KW-0812">Transmembrane</keyword>
<keyword evidence="7" id="KW-1185">Reference proteome</keyword>
<keyword evidence="3" id="KW-0460">Magnesium</keyword>
<dbReference type="OrthoDB" id="3214694at2"/>
<dbReference type="STRING" id="443218.AS9A_1809"/>
<accession>F6ELK8</accession>
<evidence type="ECO:0000256" key="4">
    <source>
        <dbReference type="SAM" id="Phobius"/>
    </source>
</evidence>
<dbReference type="CDD" id="cd04685">
    <property type="entry name" value="NUDIX_Hydrolase"/>
    <property type="match status" value="1"/>
</dbReference>
<dbReference type="GO" id="GO:0016787">
    <property type="term" value="F:hydrolase activity"/>
    <property type="evidence" value="ECO:0007669"/>
    <property type="project" value="UniProtKB-KW"/>
</dbReference>
<dbReference type="InterPro" id="IPR000086">
    <property type="entry name" value="NUDIX_hydrolase_dom"/>
</dbReference>
<dbReference type="SUPFAM" id="SSF140478">
    <property type="entry name" value="LemA-like"/>
    <property type="match status" value="1"/>
</dbReference>
<dbReference type="RefSeq" id="WP_013806607.1">
    <property type="nucleotide sequence ID" value="NC_015564.1"/>
</dbReference>
<dbReference type="PANTHER" id="PTHR43046:SF12">
    <property type="entry name" value="GDP-MANNOSE MANNOSYL HYDROLASE"/>
    <property type="match status" value="1"/>
</dbReference>
<dbReference type="AlphaFoldDB" id="F6ELK8"/>
<evidence type="ECO:0000313" key="7">
    <source>
        <dbReference type="Proteomes" id="UP000009235"/>
    </source>
</evidence>
<dbReference type="PROSITE" id="PS00893">
    <property type="entry name" value="NUDIX_BOX"/>
    <property type="match status" value="1"/>
</dbReference>
<evidence type="ECO:0000259" key="5">
    <source>
        <dbReference type="PROSITE" id="PS51462"/>
    </source>
</evidence>
<keyword evidence="4" id="KW-0472">Membrane</keyword>
<evidence type="ECO:0000256" key="3">
    <source>
        <dbReference type="ARBA" id="ARBA00022842"/>
    </source>
</evidence>
<dbReference type="HOGENOM" id="CLU_050208_0_0_11"/>
<sequence length="345" mass="38803">MTSWWFLLLTAAVVAIVVITVAWIMTTASRLDRLHIRYDKAWQALDSALGRRAVVARSISDALTRAPTDTDTSIRHADKLKRLSLRAERADRDDREDAENALSAALAQIRPASLSPQLAAELADAEARVLIARRFHNDAVRDIATLRRRRPVRWLRLAGTASEPLHFEIAERQLSPQFEAAAPRSSARVVVLDQHDRVLLLRGRDPEGSGEFFWFTVGGGVEPGESLRETAVRELREETGRDVPVRSLRGPLWKRSEVFSFNGTVMRSEEEFFVVRTGEFVPSMTGLTDLENRVVSDYKWCTPSEMETLAMAGEKVYPEELPRLVGEAAAVLEGEREVVTPRRIH</sequence>
<feature type="domain" description="Nudix hydrolase" evidence="5">
    <location>
        <begin position="182"/>
        <end position="323"/>
    </location>
</feature>
<reference evidence="6 7" key="1">
    <citation type="journal article" date="2011" name="J. Bacteriol.">
        <title>Complete genome sequence of Amycolicicoccus subflavus DQS3-9A1T, an actinomycete isolated from crude oil-polluted soil.</title>
        <authorList>
            <person name="Cai M."/>
            <person name="Chen W.M."/>
            <person name="Nie Y."/>
            <person name="Chi C.Q."/>
            <person name="Wang Y.N."/>
            <person name="Tang Y.Q."/>
            <person name="Li G.Y."/>
            <person name="Wu X.L."/>
        </authorList>
    </citation>
    <scope>NUCLEOTIDE SEQUENCE [LARGE SCALE GENOMIC DNA]</scope>
    <source>
        <strain evidence="7">DSM 45089 / DQS3-9A1</strain>
    </source>
</reference>
<keyword evidence="4" id="KW-1133">Transmembrane helix</keyword>
<dbReference type="SUPFAM" id="SSF55811">
    <property type="entry name" value="Nudix"/>
    <property type="match status" value="1"/>
</dbReference>